<feature type="domain" description="Glycosyltransferase subfamily 4-like N-terminal" evidence="2">
    <location>
        <begin position="29"/>
        <end position="145"/>
    </location>
</feature>
<keyword evidence="4" id="KW-1185">Reference proteome</keyword>
<dbReference type="CDD" id="cd03801">
    <property type="entry name" value="GT4_PimA-like"/>
    <property type="match status" value="1"/>
</dbReference>
<dbReference type="Gene3D" id="3.40.50.2000">
    <property type="entry name" value="Glycogen Phosphorylase B"/>
    <property type="match status" value="2"/>
</dbReference>
<dbReference type="InterPro" id="IPR028098">
    <property type="entry name" value="Glyco_trans_4-like_N"/>
</dbReference>
<dbReference type="EMBL" id="BMZQ01000004">
    <property type="protein sequence ID" value="GHD21854.1"/>
    <property type="molecule type" value="Genomic_DNA"/>
</dbReference>
<gene>
    <name evidence="3" type="ORF">GCM10016234_35570</name>
</gene>
<dbReference type="SUPFAM" id="SSF53756">
    <property type="entry name" value="UDP-Glycosyltransferase/glycogen phosphorylase"/>
    <property type="match status" value="1"/>
</dbReference>
<reference evidence="3" key="2">
    <citation type="submission" date="2020-09" db="EMBL/GenBank/DDBJ databases">
        <authorList>
            <person name="Sun Q."/>
            <person name="Kim S."/>
        </authorList>
    </citation>
    <scope>NUCLEOTIDE SEQUENCE</scope>
    <source>
        <strain evidence="3">KCTC 42249</strain>
    </source>
</reference>
<proteinExistence type="predicted"/>
<comment type="caution">
    <text evidence="3">The sequence shown here is derived from an EMBL/GenBank/DDBJ whole genome shotgun (WGS) entry which is preliminary data.</text>
</comment>
<dbReference type="PANTHER" id="PTHR12526">
    <property type="entry name" value="GLYCOSYLTRANSFERASE"/>
    <property type="match status" value="1"/>
</dbReference>
<feature type="domain" description="Glycosyl transferase family 1" evidence="1">
    <location>
        <begin position="160"/>
        <end position="311"/>
    </location>
</feature>
<evidence type="ECO:0000313" key="4">
    <source>
        <dbReference type="Proteomes" id="UP000630142"/>
    </source>
</evidence>
<protein>
    <submittedName>
        <fullName evidence="3">Glycosyl transferase</fullName>
    </submittedName>
</protein>
<evidence type="ECO:0000259" key="1">
    <source>
        <dbReference type="Pfam" id="PF00534"/>
    </source>
</evidence>
<accession>A0A8J3DSX9</accession>
<organism evidence="3 4">
    <name type="scientific">Tianweitania populi</name>
    <dbReference type="NCBI Taxonomy" id="1607949"/>
    <lineage>
        <taxon>Bacteria</taxon>
        <taxon>Pseudomonadati</taxon>
        <taxon>Pseudomonadota</taxon>
        <taxon>Alphaproteobacteria</taxon>
        <taxon>Hyphomicrobiales</taxon>
        <taxon>Phyllobacteriaceae</taxon>
        <taxon>Tianweitania</taxon>
    </lineage>
</organism>
<dbReference type="AlphaFoldDB" id="A0A8J3DSX9"/>
<evidence type="ECO:0000313" key="3">
    <source>
        <dbReference type="EMBL" id="GHD21854.1"/>
    </source>
</evidence>
<dbReference type="Pfam" id="PF13439">
    <property type="entry name" value="Glyco_transf_4"/>
    <property type="match status" value="1"/>
</dbReference>
<sequence>MMAALQSELERRSVEVIARFLPTRGNGSLALSWLHLTRFCLQMAGARVRGDVDLVHINLASRGSTYRKIVLAACARILRIPYVIHLHGAEYREFWANSRPTVSRRIHGMFAHASRIIVLGTPWRAFVAQMVPEAAARIVIVPNAVAEAETRPDAGATTVHILFMGRIEERKGVPELVRALTNLREMPGWHATIAGDGSVEALRAEVAELGLQDRIAVPGWLGAQDAARLLATGDILTLPSHAENLAMSVIEAMAAGLAVVTTPVGAVEDIIEDGETGLLVPPGDVAALADALALLVRDTALRQRLAAAGQRFQREHLSISPYADRIVSVWHDAVAEHLGETAREDRRGPQ</sequence>
<dbReference type="GO" id="GO:0016757">
    <property type="term" value="F:glycosyltransferase activity"/>
    <property type="evidence" value="ECO:0007669"/>
    <property type="project" value="TreeGrafter"/>
</dbReference>
<keyword evidence="3" id="KW-0808">Transferase</keyword>
<reference evidence="3" key="1">
    <citation type="journal article" date="2014" name="Int. J. Syst. Evol. Microbiol.">
        <title>Complete genome sequence of Corynebacterium casei LMG S-19264T (=DSM 44701T), isolated from a smear-ripened cheese.</title>
        <authorList>
            <consortium name="US DOE Joint Genome Institute (JGI-PGF)"/>
            <person name="Walter F."/>
            <person name="Albersmeier A."/>
            <person name="Kalinowski J."/>
            <person name="Ruckert C."/>
        </authorList>
    </citation>
    <scope>NUCLEOTIDE SEQUENCE</scope>
    <source>
        <strain evidence="3">KCTC 42249</strain>
    </source>
</reference>
<dbReference type="InterPro" id="IPR001296">
    <property type="entry name" value="Glyco_trans_1"/>
</dbReference>
<dbReference type="Pfam" id="PF00534">
    <property type="entry name" value="Glycos_transf_1"/>
    <property type="match status" value="1"/>
</dbReference>
<dbReference type="Proteomes" id="UP000630142">
    <property type="component" value="Unassembled WGS sequence"/>
</dbReference>
<name>A0A8J3DSX9_9HYPH</name>
<evidence type="ECO:0000259" key="2">
    <source>
        <dbReference type="Pfam" id="PF13439"/>
    </source>
</evidence>
<dbReference type="PANTHER" id="PTHR12526:SF631">
    <property type="entry name" value="BLL6306 PROTEIN"/>
    <property type="match status" value="1"/>
</dbReference>